<feature type="domain" description="DUF6534" evidence="3">
    <location>
        <begin position="36"/>
        <end position="124"/>
    </location>
</feature>
<accession>A0AAD4M0H9</accession>
<organism evidence="4 5">
    <name type="scientific">Multifurca ochricompacta</name>
    <dbReference type="NCBI Taxonomy" id="376703"/>
    <lineage>
        <taxon>Eukaryota</taxon>
        <taxon>Fungi</taxon>
        <taxon>Dikarya</taxon>
        <taxon>Basidiomycota</taxon>
        <taxon>Agaricomycotina</taxon>
        <taxon>Agaricomycetes</taxon>
        <taxon>Russulales</taxon>
        <taxon>Russulaceae</taxon>
        <taxon>Multifurca</taxon>
    </lineage>
</organism>
<keyword evidence="1" id="KW-0812">Transmembrane</keyword>
<keyword evidence="1" id="KW-0472">Membrane</keyword>
<feature type="signal peptide" evidence="2">
    <location>
        <begin position="1"/>
        <end position="22"/>
    </location>
</feature>
<evidence type="ECO:0000259" key="3">
    <source>
        <dbReference type="Pfam" id="PF20152"/>
    </source>
</evidence>
<keyword evidence="5" id="KW-1185">Reference proteome</keyword>
<evidence type="ECO:0000313" key="5">
    <source>
        <dbReference type="Proteomes" id="UP001203297"/>
    </source>
</evidence>
<evidence type="ECO:0000256" key="2">
    <source>
        <dbReference type="SAM" id="SignalP"/>
    </source>
</evidence>
<name>A0AAD4M0H9_9AGAM</name>
<keyword evidence="1" id="KW-1133">Transmembrane helix</keyword>
<reference evidence="4" key="1">
    <citation type="journal article" date="2022" name="New Phytol.">
        <title>Evolutionary transition to the ectomycorrhizal habit in the genomes of a hyperdiverse lineage of mushroom-forming fungi.</title>
        <authorList>
            <person name="Looney B."/>
            <person name="Miyauchi S."/>
            <person name="Morin E."/>
            <person name="Drula E."/>
            <person name="Courty P.E."/>
            <person name="Kohler A."/>
            <person name="Kuo A."/>
            <person name="LaButti K."/>
            <person name="Pangilinan J."/>
            <person name="Lipzen A."/>
            <person name="Riley R."/>
            <person name="Andreopoulos W."/>
            <person name="He G."/>
            <person name="Johnson J."/>
            <person name="Nolan M."/>
            <person name="Tritt A."/>
            <person name="Barry K.W."/>
            <person name="Grigoriev I.V."/>
            <person name="Nagy L.G."/>
            <person name="Hibbett D."/>
            <person name="Henrissat B."/>
            <person name="Matheny P.B."/>
            <person name="Labbe J."/>
            <person name="Martin F.M."/>
        </authorList>
    </citation>
    <scope>NUCLEOTIDE SEQUENCE</scope>
    <source>
        <strain evidence="4">BPL690</strain>
    </source>
</reference>
<proteinExistence type="predicted"/>
<dbReference type="EMBL" id="WTXG01000041">
    <property type="protein sequence ID" value="KAI0297019.1"/>
    <property type="molecule type" value="Genomic_DNA"/>
</dbReference>
<evidence type="ECO:0000256" key="1">
    <source>
        <dbReference type="SAM" id="Phobius"/>
    </source>
</evidence>
<sequence length="200" mass="22715">MISVWVTVRLLLLTCCASPSLALWPPFLLCNIFPTVLNIILSSILLHFLTRSKRRVYTEQTRQSIARLITVVWQSAVPPTVCHVVLFITYLISHQLYPHERQMWYSVLQGMIGKLYVLSLFYNLCASPDFCLSVACTDIHRLDAGCRNTRTLFVSEQEERPTTCLSSLTVPVLDGTTFTALNEVHSHTHHVHLSNDETSV</sequence>
<dbReference type="AlphaFoldDB" id="A0AAD4M0H9"/>
<gene>
    <name evidence="4" type="ORF">B0F90DRAFT_1742388</name>
</gene>
<protein>
    <recommendedName>
        <fullName evidence="3">DUF6534 domain-containing protein</fullName>
    </recommendedName>
</protein>
<comment type="caution">
    <text evidence="4">The sequence shown here is derived from an EMBL/GenBank/DDBJ whole genome shotgun (WGS) entry which is preliminary data.</text>
</comment>
<dbReference type="InterPro" id="IPR045339">
    <property type="entry name" value="DUF6534"/>
</dbReference>
<feature type="transmembrane region" description="Helical" evidence="1">
    <location>
        <begin position="32"/>
        <end position="50"/>
    </location>
</feature>
<dbReference type="Proteomes" id="UP001203297">
    <property type="component" value="Unassembled WGS sequence"/>
</dbReference>
<feature type="transmembrane region" description="Helical" evidence="1">
    <location>
        <begin position="71"/>
        <end position="92"/>
    </location>
</feature>
<dbReference type="Pfam" id="PF20152">
    <property type="entry name" value="DUF6534"/>
    <property type="match status" value="1"/>
</dbReference>
<evidence type="ECO:0000313" key="4">
    <source>
        <dbReference type="EMBL" id="KAI0297019.1"/>
    </source>
</evidence>
<keyword evidence="2" id="KW-0732">Signal</keyword>
<feature type="transmembrane region" description="Helical" evidence="1">
    <location>
        <begin position="104"/>
        <end position="124"/>
    </location>
</feature>
<feature type="chain" id="PRO_5042289690" description="DUF6534 domain-containing protein" evidence="2">
    <location>
        <begin position="23"/>
        <end position="200"/>
    </location>
</feature>